<evidence type="ECO:0000313" key="5">
    <source>
        <dbReference type="EnsemblMetazoa" id="XP_038048179.1"/>
    </source>
</evidence>
<reference evidence="5" key="1">
    <citation type="submission" date="2022-11" db="UniProtKB">
        <authorList>
            <consortium name="EnsemblMetazoa"/>
        </authorList>
    </citation>
    <scope>IDENTIFICATION</scope>
</reference>
<dbReference type="OrthoDB" id="6358008at2759"/>
<dbReference type="RefSeq" id="XP_038048179.1">
    <property type="nucleotide sequence ID" value="XM_038192251.1"/>
</dbReference>
<dbReference type="InterPro" id="IPR001207">
    <property type="entry name" value="Transposase_mutator"/>
</dbReference>
<dbReference type="AlphaFoldDB" id="A0A913Z957"/>
<feature type="domain" description="MULE transposase" evidence="4">
    <location>
        <begin position="32"/>
        <end position="131"/>
    </location>
</feature>
<evidence type="ECO:0000259" key="4">
    <source>
        <dbReference type="Pfam" id="PF10551"/>
    </source>
</evidence>
<dbReference type="GO" id="GO:0003677">
    <property type="term" value="F:DNA binding"/>
    <property type="evidence" value="ECO:0007669"/>
    <property type="project" value="UniProtKB-KW"/>
</dbReference>
<dbReference type="Pfam" id="PF10551">
    <property type="entry name" value="MULE"/>
    <property type="match status" value="1"/>
</dbReference>
<organism evidence="5 6">
    <name type="scientific">Patiria miniata</name>
    <name type="common">Bat star</name>
    <name type="synonym">Asterina miniata</name>
    <dbReference type="NCBI Taxonomy" id="46514"/>
    <lineage>
        <taxon>Eukaryota</taxon>
        <taxon>Metazoa</taxon>
        <taxon>Echinodermata</taxon>
        <taxon>Eleutherozoa</taxon>
        <taxon>Asterozoa</taxon>
        <taxon>Asteroidea</taxon>
        <taxon>Valvatacea</taxon>
        <taxon>Valvatida</taxon>
        <taxon>Asterinidae</taxon>
        <taxon>Patiria</taxon>
    </lineage>
</organism>
<dbReference type="InterPro" id="IPR018289">
    <property type="entry name" value="MULE_transposase_dom"/>
</dbReference>
<dbReference type="PROSITE" id="PS01007">
    <property type="entry name" value="TRANSPOSASE_MUTATOR"/>
    <property type="match status" value="1"/>
</dbReference>
<accession>A0A913Z957</accession>
<dbReference type="GO" id="GO:0006313">
    <property type="term" value="P:DNA transposition"/>
    <property type="evidence" value="ECO:0007669"/>
    <property type="project" value="InterPro"/>
</dbReference>
<evidence type="ECO:0000313" key="6">
    <source>
        <dbReference type="Proteomes" id="UP000887568"/>
    </source>
</evidence>
<dbReference type="GO" id="GO:0004803">
    <property type="term" value="F:transposase activity"/>
    <property type="evidence" value="ECO:0007669"/>
    <property type="project" value="InterPro"/>
</dbReference>
<keyword evidence="3" id="KW-0233">DNA recombination</keyword>
<protein>
    <recommendedName>
        <fullName evidence="4">MULE transposase domain-containing protein</fullName>
    </recommendedName>
</protein>
<proteinExistence type="predicted"/>
<evidence type="ECO:0000256" key="2">
    <source>
        <dbReference type="ARBA" id="ARBA00023125"/>
    </source>
</evidence>
<name>A0A913Z957_PATMI</name>
<sequence length="267" mass="31451">MSPLADIRVGNSRHILYYLEDQLAVLDRANTWYLDSTFKITKRPFQQLFSVHAFVKGDSGQQKQVPLAFFMMSSRTKRDYKKVLKRLKKTLPSSGSRVEEMVVDFESGMWSAIRLVFPEVHVRGCLFHWNQAVWRHCQQFGLVIPFNTDVSFRQYIKKLMALPFLPHEHIPRAFYKLQERTNSPPLIQLCEYIESTWIISTKWAPSSWTVFLQSTRTNNDVEGWHRRINFKAGRHGLHFYKLVHLLHREASLVSVQMKLIKESKLAR</sequence>
<keyword evidence="6" id="KW-1185">Reference proteome</keyword>
<evidence type="ECO:0000256" key="1">
    <source>
        <dbReference type="ARBA" id="ARBA00022578"/>
    </source>
</evidence>
<dbReference type="GeneID" id="119722206"/>
<evidence type="ECO:0000256" key="3">
    <source>
        <dbReference type="ARBA" id="ARBA00023172"/>
    </source>
</evidence>
<dbReference type="OMA" id="WHRRINF"/>
<dbReference type="PANTHER" id="PTHR47160">
    <property type="entry name" value="PUTATIVE-RELATED"/>
    <property type="match status" value="1"/>
</dbReference>
<keyword evidence="2" id="KW-0238">DNA-binding</keyword>
<dbReference type="PANTHER" id="PTHR47160:SF10">
    <property type="entry name" value="MULE TRANSPOSASE DOMAIN-CONTAINING PROTEIN"/>
    <property type="match status" value="1"/>
</dbReference>
<keyword evidence="1" id="KW-0815">Transposition</keyword>
<dbReference type="EnsemblMetazoa" id="XM_038192251.1">
    <property type="protein sequence ID" value="XP_038048179.1"/>
    <property type="gene ID" value="LOC119722206"/>
</dbReference>
<dbReference type="Proteomes" id="UP000887568">
    <property type="component" value="Unplaced"/>
</dbReference>